<dbReference type="InterPro" id="IPR011250">
    <property type="entry name" value="OMP/PagP_B-barrel"/>
</dbReference>
<gene>
    <name evidence="2" type="ORF">JN12_00166</name>
</gene>
<sequence>MKRMLSSLIIGGTLLAASVAGARDIRFSSGLVQSQFKELSKEAGAALAYRNAAPAASLGITGFDLGAEVSIIDIKSDSQYWKAALGNDAPSYLYIPSLRARKGLPFGIDVGAMYSYVPDSNVKIYGFEVSKAILEGTAVTPALGVRASYTKLAGVNDLDLQTIGIDANISKGFAIITPYAGAGLVWVDSKAEGNLATFSPAVNGGKSLSEEKVWLPRGFVGAKITILPFIKVTGEIEYAVRPIYTLKAAIDF</sequence>
<dbReference type="AlphaFoldDB" id="A0A562WU04"/>
<evidence type="ECO:0000313" key="3">
    <source>
        <dbReference type="Proteomes" id="UP000319449"/>
    </source>
</evidence>
<dbReference type="Proteomes" id="UP000319449">
    <property type="component" value="Unassembled WGS sequence"/>
</dbReference>
<name>A0A562WU04_9BACT</name>
<dbReference type="RefSeq" id="WP_145017112.1">
    <property type="nucleotide sequence ID" value="NZ_VLLN01000001.1"/>
</dbReference>
<accession>A0A562WU04</accession>
<proteinExistence type="predicted"/>
<evidence type="ECO:0000256" key="1">
    <source>
        <dbReference type="SAM" id="SignalP"/>
    </source>
</evidence>
<comment type="caution">
    <text evidence="2">The sequence shown here is derived from an EMBL/GenBank/DDBJ whole genome shotgun (WGS) entry which is preliminary data.</text>
</comment>
<dbReference type="SUPFAM" id="SSF56925">
    <property type="entry name" value="OMPA-like"/>
    <property type="match status" value="1"/>
</dbReference>
<keyword evidence="1" id="KW-0732">Signal</keyword>
<feature type="chain" id="PRO_5022183279" evidence="1">
    <location>
        <begin position="23"/>
        <end position="252"/>
    </location>
</feature>
<dbReference type="EMBL" id="VLLN01000001">
    <property type="protein sequence ID" value="TWJ33492.1"/>
    <property type="molecule type" value="Genomic_DNA"/>
</dbReference>
<reference evidence="2 3" key="1">
    <citation type="submission" date="2019-07" db="EMBL/GenBank/DDBJ databases">
        <title>Genomic Encyclopedia of Archaeal and Bacterial Type Strains, Phase II (KMG-II): from individual species to whole genera.</title>
        <authorList>
            <person name="Goeker M."/>
        </authorList>
    </citation>
    <scope>NUCLEOTIDE SEQUENCE [LARGE SCALE GENOMIC DNA]</scope>
    <source>
        <strain evidence="2 3">ATCC BAA-1139</strain>
    </source>
</reference>
<dbReference type="OrthoDB" id="5394858at2"/>
<evidence type="ECO:0000313" key="2">
    <source>
        <dbReference type="EMBL" id="TWJ33492.1"/>
    </source>
</evidence>
<organism evidence="2 3">
    <name type="scientific">Geobacter argillaceus</name>
    <dbReference type="NCBI Taxonomy" id="345631"/>
    <lineage>
        <taxon>Bacteria</taxon>
        <taxon>Pseudomonadati</taxon>
        <taxon>Thermodesulfobacteriota</taxon>
        <taxon>Desulfuromonadia</taxon>
        <taxon>Geobacterales</taxon>
        <taxon>Geobacteraceae</taxon>
        <taxon>Geobacter</taxon>
    </lineage>
</organism>
<keyword evidence="3" id="KW-1185">Reference proteome</keyword>
<feature type="signal peptide" evidence="1">
    <location>
        <begin position="1"/>
        <end position="22"/>
    </location>
</feature>
<protein>
    <submittedName>
        <fullName evidence="2">Uncharacterized protein</fullName>
    </submittedName>
</protein>